<dbReference type="OrthoDB" id="60033at2759"/>
<dbReference type="PANTHER" id="PTHR43874">
    <property type="entry name" value="TWO-COMPONENT RESPONSE REGULATOR"/>
    <property type="match status" value="1"/>
</dbReference>
<accession>A0A7J0E745</accession>
<comment type="similarity">
    <text evidence="2">Belongs to the ARR-like family.</text>
</comment>
<proteinExistence type="inferred from homology"/>
<dbReference type="FunFam" id="3.40.50.2300:FF:000214">
    <property type="entry name" value="Two-component response regulator-like PRR37"/>
    <property type="match status" value="1"/>
</dbReference>
<reference evidence="13 14" key="1">
    <citation type="submission" date="2019-07" db="EMBL/GenBank/DDBJ databases">
        <title>De Novo Assembly of kiwifruit Actinidia rufa.</title>
        <authorList>
            <person name="Sugita-Konishi S."/>
            <person name="Sato K."/>
            <person name="Mori E."/>
            <person name="Abe Y."/>
            <person name="Kisaki G."/>
            <person name="Hamano K."/>
            <person name="Suezawa K."/>
            <person name="Otani M."/>
            <person name="Fukuda T."/>
            <person name="Manabe T."/>
            <person name="Gomi K."/>
            <person name="Tabuchi M."/>
            <person name="Akimitsu K."/>
            <person name="Kataoka I."/>
        </authorList>
    </citation>
    <scope>NUCLEOTIDE SEQUENCE [LARGE SCALE GENOMIC DNA]</scope>
    <source>
        <strain evidence="14">cv. Fuchu</strain>
    </source>
</reference>
<sequence>MRGIRVNTNGPATKGLAELNHHIRDEKKEVRDAIAGEGHGLSEEDESKINEDGEDANRACKELVRPLAVQQRPQQQPQGPQGPVVCWERFLPLRSLKVLLVENDDSTRHVVSALLRNCSYEVSSVANGLEAWKILEDSTTNIDLVLTEVAVPCLSGIGLLGKIMSHKNCMNIPVIMMSSNDSIGIVFKCLSKGAVDFLVKPIRKNELKNLWQHVWRKCHSSSGSGSESGIRTQKYSKIKSVEASDDSYDEDDNTSIGLNVRDGSDNGSGTQIYGGQPGDLDLCTNRFDIVDCGYMELGGGLPSPGISPPIAKPPGEPLHELLESPSETLHRLGQIMGFQPPRGGTPWSPHQHFKNISSPHSPFKVTPTLPSLGVRPRYLTGTKEGLWLGADIQLSRPDLVLKGGWSTLPTNGDAQPQGLIPALVEACSQLSSLMGMPLQAPGYTEIQRGGLPEILVLTWVYRHRNGEGEMNWRGKGGNPYSLWSVMASDLGSSLEGRNMWFLVAKSMLHVQGGGIGGSPVVPFRKEDCFLHNKQQLIETEAIARSKSKTERIKDVRNDMSSWTKRAVEVDSPQPMSPWDQLADPPDSTCAQDIHSRPEAFSNNWVPITVTRKCHGQDDELDNVAIGKDLEIGVPRNPDLQVQDQSKKVSTALVGANKEKLSKLESKKDGEKLEQGKLDINSGTRNVELTKEVDLTVTITNCTNPQMESVAIEVPTEISKTNIKDKAIYDTKEIPSLELSLKSVRDVGEIGTSAQERNVLRHSDLSAFSRYNTATANQAPTGNVGSCSPVDNISEATKTESIQNLQSNSNGTPNQLSNGSSNNNDMGSTTNNAFTKPAAFTDKPMLKSAVNIHPCSAFQPVQNSHGSSLQSVTPGKADDAAVNTVQVPARGAQPQVQVQHHHHHYHHHHHHVHNMQQKQQQNPKHDDLSVRTMVAAAPHCGPSNVLSTPIEGNAANYSLTGSASGSNNRSNGQNGSSAAVVNEGTNMASDDGVAEKSGAGGDGGSGSGSGSRSGVDQNRFTQREAALNKFRLKRKDRCFEKKVRYQSRKRLAEQRPRVRGQFVRQVIYENESKDKDS</sequence>
<evidence type="ECO:0000256" key="7">
    <source>
        <dbReference type="ARBA" id="ARBA00023242"/>
    </source>
</evidence>
<evidence type="ECO:0000259" key="12">
    <source>
        <dbReference type="PROSITE" id="PS51017"/>
    </source>
</evidence>
<dbReference type="PROSITE" id="PS50110">
    <property type="entry name" value="RESPONSE_REGULATORY"/>
    <property type="match status" value="1"/>
</dbReference>
<evidence type="ECO:0000256" key="1">
    <source>
        <dbReference type="ARBA" id="ARBA00004123"/>
    </source>
</evidence>
<evidence type="ECO:0000256" key="10">
    <source>
        <dbReference type="SAM" id="MobiDB-lite"/>
    </source>
</evidence>
<dbReference type="Pfam" id="PF00072">
    <property type="entry name" value="Response_reg"/>
    <property type="match status" value="1"/>
</dbReference>
<dbReference type="GO" id="GO:0007623">
    <property type="term" value="P:circadian rhythm"/>
    <property type="evidence" value="ECO:0007669"/>
    <property type="project" value="UniProtKB-ARBA"/>
</dbReference>
<feature type="region of interest" description="Disordered" evidence="10">
    <location>
        <begin position="568"/>
        <end position="587"/>
    </location>
</feature>
<dbReference type="EMBL" id="BJWL01000002">
    <property type="protein sequence ID" value="GFY82230.1"/>
    <property type="molecule type" value="Genomic_DNA"/>
</dbReference>
<name>A0A7J0E745_9ERIC</name>
<dbReference type="GO" id="GO:0010017">
    <property type="term" value="P:red or far-red light signaling pathway"/>
    <property type="evidence" value="ECO:0007669"/>
    <property type="project" value="UniProtKB-ARBA"/>
</dbReference>
<keyword evidence="14" id="KW-1185">Reference proteome</keyword>
<feature type="compositionally biased region" description="Low complexity" evidence="10">
    <location>
        <begin position="816"/>
        <end position="831"/>
    </location>
</feature>
<dbReference type="Gene3D" id="3.40.50.2300">
    <property type="match status" value="1"/>
</dbReference>
<dbReference type="SUPFAM" id="SSF52172">
    <property type="entry name" value="CheY-like"/>
    <property type="match status" value="1"/>
</dbReference>
<comment type="caution">
    <text evidence="8">Lacks conserved residue(s) required for the propagation of feature annotation.</text>
</comment>
<dbReference type="SMART" id="SM00448">
    <property type="entry name" value="REC"/>
    <property type="match status" value="1"/>
</dbReference>
<feature type="region of interest" description="Disordered" evidence="10">
    <location>
        <begin position="803"/>
        <end position="835"/>
    </location>
</feature>
<keyword evidence="6" id="KW-0804">Transcription</keyword>
<feature type="compositionally biased region" description="Polar residues" evidence="10">
    <location>
        <begin position="803"/>
        <end position="815"/>
    </location>
</feature>
<comment type="subcellular location">
    <subcellularLocation>
        <location evidence="1 9">Nucleus</location>
    </subcellularLocation>
</comment>
<dbReference type="InterPro" id="IPR001789">
    <property type="entry name" value="Sig_transdc_resp-reg_receiver"/>
</dbReference>
<dbReference type="GO" id="GO:0009736">
    <property type="term" value="P:cytokinin-activated signaling pathway"/>
    <property type="evidence" value="ECO:0007669"/>
    <property type="project" value="InterPro"/>
</dbReference>
<dbReference type="PANTHER" id="PTHR43874:SF125">
    <property type="entry name" value="TWO-COMPONENT RESPONSE REGULATOR-LIKE APRR7"/>
    <property type="match status" value="1"/>
</dbReference>
<dbReference type="GO" id="GO:0045892">
    <property type="term" value="P:negative regulation of DNA-templated transcription"/>
    <property type="evidence" value="ECO:0007669"/>
    <property type="project" value="UniProtKB-ARBA"/>
</dbReference>
<feature type="region of interest" description="Disordered" evidence="10">
    <location>
        <begin position="891"/>
        <end position="926"/>
    </location>
</feature>
<evidence type="ECO:0000256" key="5">
    <source>
        <dbReference type="ARBA" id="ARBA00023108"/>
    </source>
</evidence>
<protein>
    <submittedName>
        <fullName evidence="13">Pseudo-response regulator 7</fullName>
    </submittedName>
</protein>
<feature type="region of interest" description="Disordered" evidence="10">
    <location>
        <begin position="241"/>
        <end position="263"/>
    </location>
</feature>
<evidence type="ECO:0000256" key="6">
    <source>
        <dbReference type="ARBA" id="ARBA00023163"/>
    </source>
</evidence>
<feature type="domain" description="CCT" evidence="12">
    <location>
        <begin position="1022"/>
        <end position="1064"/>
    </location>
</feature>
<keyword evidence="3" id="KW-0902">Two-component regulatory system</keyword>
<gene>
    <name evidence="13" type="ORF">Acr_02g0004700</name>
</gene>
<evidence type="ECO:0000256" key="2">
    <source>
        <dbReference type="ARBA" id="ARBA00010330"/>
    </source>
</evidence>
<feature type="compositionally biased region" description="Gly residues" evidence="10">
    <location>
        <begin position="997"/>
        <end position="1010"/>
    </location>
</feature>
<dbReference type="GO" id="GO:0000160">
    <property type="term" value="P:phosphorelay signal transduction system"/>
    <property type="evidence" value="ECO:0007669"/>
    <property type="project" value="UniProtKB-KW"/>
</dbReference>
<comment type="caution">
    <text evidence="13">The sequence shown here is derived from an EMBL/GenBank/DDBJ whole genome shotgun (WGS) entry which is preliminary data.</text>
</comment>
<dbReference type="Pfam" id="PF06203">
    <property type="entry name" value="CCT"/>
    <property type="match status" value="1"/>
</dbReference>
<dbReference type="AlphaFoldDB" id="A0A7J0E745"/>
<dbReference type="GO" id="GO:0005634">
    <property type="term" value="C:nucleus"/>
    <property type="evidence" value="ECO:0007669"/>
    <property type="project" value="UniProtKB-SubCell"/>
</dbReference>
<keyword evidence="7 9" id="KW-0539">Nucleus</keyword>
<feature type="region of interest" description="Disordered" evidence="10">
    <location>
        <begin position="987"/>
        <end position="1021"/>
    </location>
</feature>
<keyword evidence="5" id="KW-0090">Biological rhythms</keyword>
<organism evidence="13 14">
    <name type="scientific">Actinidia rufa</name>
    <dbReference type="NCBI Taxonomy" id="165716"/>
    <lineage>
        <taxon>Eukaryota</taxon>
        <taxon>Viridiplantae</taxon>
        <taxon>Streptophyta</taxon>
        <taxon>Embryophyta</taxon>
        <taxon>Tracheophyta</taxon>
        <taxon>Spermatophyta</taxon>
        <taxon>Magnoliopsida</taxon>
        <taxon>eudicotyledons</taxon>
        <taxon>Gunneridae</taxon>
        <taxon>Pentapetalae</taxon>
        <taxon>asterids</taxon>
        <taxon>Ericales</taxon>
        <taxon>Actinidiaceae</taxon>
        <taxon>Actinidia</taxon>
    </lineage>
</organism>
<evidence type="ECO:0000256" key="4">
    <source>
        <dbReference type="ARBA" id="ARBA00023015"/>
    </source>
</evidence>
<keyword evidence="4" id="KW-0805">Transcription regulation</keyword>
<dbReference type="InterPro" id="IPR010402">
    <property type="entry name" value="CCT_domain"/>
</dbReference>
<evidence type="ECO:0000313" key="13">
    <source>
        <dbReference type="EMBL" id="GFY82230.1"/>
    </source>
</evidence>
<feature type="domain" description="Response regulatory" evidence="11">
    <location>
        <begin position="97"/>
        <end position="215"/>
    </location>
</feature>
<dbReference type="InterPro" id="IPR011006">
    <property type="entry name" value="CheY-like_superfamily"/>
</dbReference>
<evidence type="ECO:0000313" key="14">
    <source>
        <dbReference type="Proteomes" id="UP000585474"/>
    </source>
</evidence>
<evidence type="ECO:0000256" key="9">
    <source>
        <dbReference type="PROSITE-ProRule" id="PRU00357"/>
    </source>
</evidence>
<dbReference type="Proteomes" id="UP000585474">
    <property type="component" value="Unassembled WGS sequence"/>
</dbReference>
<feature type="compositionally biased region" description="Acidic residues" evidence="10">
    <location>
        <begin position="243"/>
        <end position="253"/>
    </location>
</feature>
<evidence type="ECO:0000256" key="8">
    <source>
        <dbReference type="PROSITE-ProRule" id="PRU00169"/>
    </source>
</evidence>
<feature type="compositionally biased region" description="Basic residues" evidence="10">
    <location>
        <begin position="898"/>
        <end position="912"/>
    </location>
</feature>
<dbReference type="PROSITE" id="PS51017">
    <property type="entry name" value="CCT"/>
    <property type="match status" value="1"/>
</dbReference>
<evidence type="ECO:0000259" key="11">
    <source>
        <dbReference type="PROSITE" id="PS50110"/>
    </source>
</evidence>
<dbReference type="InterPro" id="IPR045279">
    <property type="entry name" value="ARR-like"/>
</dbReference>
<evidence type="ECO:0000256" key="3">
    <source>
        <dbReference type="ARBA" id="ARBA00023012"/>
    </source>
</evidence>